<dbReference type="Pfam" id="PF01965">
    <property type="entry name" value="DJ-1_PfpI"/>
    <property type="match status" value="1"/>
</dbReference>
<evidence type="ECO:0000256" key="2">
    <source>
        <dbReference type="ARBA" id="ARBA00023125"/>
    </source>
</evidence>
<dbReference type="InterPro" id="IPR002818">
    <property type="entry name" value="DJ-1/PfpI"/>
</dbReference>
<dbReference type="GO" id="GO:0043565">
    <property type="term" value="F:sequence-specific DNA binding"/>
    <property type="evidence" value="ECO:0007669"/>
    <property type="project" value="InterPro"/>
</dbReference>
<evidence type="ECO:0000256" key="1">
    <source>
        <dbReference type="ARBA" id="ARBA00023015"/>
    </source>
</evidence>
<dbReference type="RefSeq" id="WP_043987016.1">
    <property type="nucleotide sequence ID" value="NZ_JXST01000030.1"/>
</dbReference>
<organism evidence="5 6">
    <name type="scientific">Mycolicibacterium llatzerense</name>
    <dbReference type="NCBI Taxonomy" id="280871"/>
    <lineage>
        <taxon>Bacteria</taxon>
        <taxon>Bacillati</taxon>
        <taxon>Actinomycetota</taxon>
        <taxon>Actinomycetes</taxon>
        <taxon>Mycobacteriales</taxon>
        <taxon>Mycobacteriaceae</taxon>
        <taxon>Mycolicibacterium</taxon>
    </lineage>
</organism>
<dbReference type="GO" id="GO:0003700">
    <property type="term" value="F:DNA-binding transcription factor activity"/>
    <property type="evidence" value="ECO:0007669"/>
    <property type="project" value="InterPro"/>
</dbReference>
<dbReference type="InterPro" id="IPR018060">
    <property type="entry name" value="HTH_AraC"/>
</dbReference>
<dbReference type="AlphaFoldDB" id="A0A0D1JRR6"/>
<gene>
    <name evidence="5" type="ORF">TL10_19885</name>
</gene>
<dbReference type="PANTHER" id="PTHR43130:SF3">
    <property type="entry name" value="HTH-TYPE TRANSCRIPTIONAL REGULATOR RV1931C"/>
    <property type="match status" value="1"/>
</dbReference>
<dbReference type="InterPro" id="IPR018062">
    <property type="entry name" value="HTH_AraC-typ_CS"/>
</dbReference>
<sequence>MEKQHRIAVVALDGVTALDIAIPLDVFTVDSDVPYALKICGMSDRVSTASGLSLVVGHGIDAVSEADTVIVPGYQPVDRPVPAPVLDAIAASAARGARVASICTGAFALAAAGVLDGQRATTHWQHLEEFEAMFPAVQIDRDVLYVDNGNVLTSAGMCCGIDMCLYMVMRDLGAASANRVARALVAPPHREGGQAQYVPAAVAIVGDTSLAATRAWVLGRLAETITVTEMSKHARMSVRTFMRRFTDETGTTPLQWLVNARITAARELLETTDYSIDRVAQASGLGSAANLRLHFRRSLATTPTAYRQAFSCDYATATAV</sequence>
<proteinExistence type="predicted"/>
<reference evidence="5 6" key="1">
    <citation type="submission" date="2015-01" db="EMBL/GenBank/DDBJ databases">
        <title>Genome sequence of Mycobacterium llatzerense and Mycobacterium immunogenum recovered from brain abscess.</title>
        <authorList>
            <person name="Greninger A.L."/>
            <person name="Langelier C."/>
            <person name="Cunningham G."/>
            <person name="Chiu C.Y."/>
            <person name="Miller S."/>
        </authorList>
    </citation>
    <scope>NUCLEOTIDE SEQUENCE [LARGE SCALE GENOMIC DNA]</scope>
    <source>
        <strain evidence="5 6">CLUC14</strain>
    </source>
</reference>
<dbReference type="Proteomes" id="UP000032221">
    <property type="component" value="Unassembled WGS sequence"/>
</dbReference>
<dbReference type="InterPro" id="IPR052158">
    <property type="entry name" value="INH-QAR"/>
</dbReference>
<dbReference type="STRING" id="280871.TL10_19885"/>
<dbReference type="Gene3D" id="3.40.50.880">
    <property type="match status" value="1"/>
</dbReference>
<keyword evidence="6" id="KW-1185">Reference proteome</keyword>
<dbReference type="PROSITE" id="PS01124">
    <property type="entry name" value="HTH_ARAC_FAMILY_2"/>
    <property type="match status" value="1"/>
</dbReference>
<dbReference type="InterPro" id="IPR029062">
    <property type="entry name" value="Class_I_gatase-like"/>
</dbReference>
<dbReference type="PROSITE" id="PS00041">
    <property type="entry name" value="HTH_ARAC_FAMILY_1"/>
    <property type="match status" value="1"/>
</dbReference>
<evidence type="ECO:0000259" key="4">
    <source>
        <dbReference type="PROSITE" id="PS01124"/>
    </source>
</evidence>
<dbReference type="SMART" id="SM00342">
    <property type="entry name" value="HTH_ARAC"/>
    <property type="match status" value="1"/>
</dbReference>
<protein>
    <submittedName>
        <fullName evidence="5">AraC family transcriptional regulator</fullName>
    </submittedName>
</protein>
<evidence type="ECO:0000313" key="6">
    <source>
        <dbReference type="Proteomes" id="UP000032221"/>
    </source>
</evidence>
<dbReference type="EMBL" id="JXST01000030">
    <property type="protein sequence ID" value="KIU15274.1"/>
    <property type="molecule type" value="Genomic_DNA"/>
</dbReference>
<dbReference type="PATRIC" id="fig|280871.6.peg.4119"/>
<dbReference type="OrthoDB" id="3992151at2"/>
<evidence type="ECO:0000256" key="3">
    <source>
        <dbReference type="ARBA" id="ARBA00023163"/>
    </source>
</evidence>
<dbReference type="InterPro" id="IPR009057">
    <property type="entry name" value="Homeodomain-like_sf"/>
</dbReference>
<accession>A0A0D1JRR6</accession>
<keyword evidence="3" id="KW-0804">Transcription</keyword>
<comment type="caution">
    <text evidence="5">The sequence shown here is derived from an EMBL/GenBank/DDBJ whole genome shotgun (WGS) entry which is preliminary data.</text>
</comment>
<keyword evidence="2" id="KW-0238">DNA-binding</keyword>
<keyword evidence="1" id="KW-0805">Transcription regulation</keyword>
<dbReference type="Pfam" id="PF12833">
    <property type="entry name" value="HTH_18"/>
    <property type="match status" value="1"/>
</dbReference>
<dbReference type="Gene3D" id="1.10.10.60">
    <property type="entry name" value="Homeodomain-like"/>
    <property type="match status" value="1"/>
</dbReference>
<dbReference type="SUPFAM" id="SSF52317">
    <property type="entry name" value="Class I glutamine amidotransferase-like"/>
    <property type="match status" value="1"/>
</dbReference>
<dbReference type="PANTHER" id="PTHR43130">
    <property type="entry name" value="ARAC-FAMILY TRANSCRIPTIONAL REGULATOR"/>
    <property type="match status" value="1"/>
</dbReference>
<name>A0A0D1JRR6_9MYCO</name>
<dbReference type="SUPFAM" id="SSF46689">
    <property type="entry name" value="Homeodomain-like"/>
    <property type="match status" value="2"/>
</dbReference>
<feature type="domain" description="HTH araC/xylS-type" evidence="4">
    <location>
        <begin position="211"/>
        <end position="309"/>
    </location>
</feature>
<evidence type="ECO:0000313" key="5">
    <source>
        <dbReference type="EMBL" id="KIU15274.1"/>
    </source>
</evidence>
<dbReference type="CDD" id="cd03137">
    <property type="entry name" value="GATase1_AraC_1"/>
    <property type="match status" value="1"/>
</dbReference>